<organism evidence="3 4">
    <name type="scientific">Thermodesulfobacterium commune</name>
    <dbReference type="NCBI Taxonomy" id="1741"/>
    <lineage>
        <taxon>Bacteria</taxon>
        <taxon>Pseudomonadati</taxon>
        <taxon>Thermodesulfobacteriota</taxon>
        <taxon>Thermodesulfobacteria</taxon>
        <taxon>Thermodesulfobacteriales</taxon>
        <taxon>Thermodesulfobacteriaceae</taxon>
        <taxon>Thermodesulfobacterium</taxon>
    </lineage>
</organism>
<name>A0A117LC33_9BACT</name>
<evidence type="ECO:0000313" key="3">
    <source>
        <dbReference type="EMBL" id="HAA83506.1"/>
    </source>
</evidence>
<feature type="domain" description="tRNA(Ile)-lysidine/2-thiocytidine synthase N-terminal" evidence="2">
    <location>
        <begin position="27"/>
        <end position="213"/>
    </location>
</feature>
<dbReference type="InterPro" id="IPR014729">
    <property type="entry name" value="Rossmann-like_a/b/a_fold"/>
</dbReference>
<accession>A0A117LC33</accession>
<comment type="caution">
    <text evidence="3">The sequence shown here is derived from an EMBL/GenBank/DDBJ whole genome shotgun (WGS) entry which is preliminary data.</text>
</comment>
<evidence type="ECO:0000313" key="4">
    <source>
        <dbReference type="Proteomes" id="UP000257240"/>
    </source>
</evidence>
<evidence type="ECO:0000259" key="2">
    <source>
        <dbReference type="Pfam" id="PF01171"/>
    </source>
</evidence>
<dbReference type="InterPro" id="IPR011063">
    <property type="entry name" value="TilS/TtcA_N"/>
</dbReference>
<dbReference type="PANTHER" id="PTHR43686">
    <property type="entry name" value="SULFURTRANSFERASE-RELATED"/>
    <property type="match status" value="1"/>
</dbReference>
<dbReference type="Pfam" id="PF01171">
    <property type="entry name" value="ATP_bind_3"/>
    <property type="match status" value="1"/>
</dbReference>
<dbReference type="Gene3D" id="3.40.50.620">
    <property type="entry name" value="HUPs"/>
    <property type="match status" value="1"/>
</dbReference>
<dbReference type="InterPro" id="IPR035107">
    <property type="entry name" value="tRNA_thiolation_TtcA_Ctu1"/>
</dbReference>
<dbReference type="PANTHER" id="PTHR43686:SF1">
    <property type="entry name" value="AMINOTRAN_5 DOMAIN-CONTAINING PROTEIN"/>
    <property type="match status" value="1"/>
</dbReference>
<gene>
    <name evidence="3" type="ORF">DCE01_01745</name>
</gene>
<dbReference type="EMBL" id="DLVE01000022">
    <property type="protein sequence ID" value="HAA83506.1"/>
    <property type="molecule type" value="Genomic_DNA"/>
</dbReference>
<sequence>MSLYNKIKRLVGRAIFGYQMLSSEDVIIVAMSGGEDSLALAYFLSKWRKKLRADYRLIGVHLDMGFPCDKEVYNRGVKWLEGFCQGLDIEFFVEKTNCGEQALEVAEKKITSPCFVCSWHRRKHLFKLAETWKANKIAFGHHKDDLLTTFFINLFYHGELSTILPVQEMFKGKVYLIRPLIFVEKDMLSRFVKAQGWEILENPCPFSDKTKRKFLEQWLKEHVYSLDPRIKKSIFNAVFNPKIEYLPQKPAPSYKNNPQR</sequence>
<reference evidence="3 4" key="1">
    <citation type="journal article" date="2018" name="Nat. Biotechnol.">
        <title>A standardized bacterial taxonomy based on genome phylogeny substantially revises the tree of life.</title>
        <authorList>
            <person name="Parks D.H."/>
            <person name="Chuvochina M."/>
            <person name="Waite D.W."/>
            <person name="Rinke C."/>
            <person name="Skarshewski A."/>
            <person name="Chaumeil P.A."/>
            <person name="Hugenholtz P."/>
        </authorList>
    </citation>
    <scope>NUCLEOTIDE SEQUENCE [LARGE SCALE GENOMIC DNA]</scope>
    <source>
        <strain evidence="3">UBA12529</strain>
    </source>
</reference>
<dbReference type="AlphaFoldDB" id="A0A117LC33"/>
<keyword evidence="1" id="KW-0808">Transferase</keyword>
<protein>
    <submittedName>
        <fullName evidence="3">tRNA 2-thiocytidine(32) synthetase TtcA</fullName>
    </submittedName>
</protein>
<dbReference type="Proteomes" id="UP000257240">
    <property type="component" value="Unassembled WGS sequence"/>
</dbReference>
<dbReference type="GO" id="GO:0016740">
    <property type="term" value="F:transferase activity"/>
    <property type="evidence" value="ECO:0007669"/>
    <property type="project" value="UniProtKB-KW"/>
</dbReference>
<proteinExistence type="predicted"/>
<evidence type="ECO:0000256" key="1">
    <source>
        <dbReference type="ARBA" id="ARBA00022679"/>
    </source>
</evidence>
<dbReference type="PIRSF" id="PIRSF004976">
    <property type="entry name" value="ATPase_YdaO"/>
    <property type="match status" value="1"/>
</dbReference>
<dbReference type="GO" id="GO:0008033">
    <property type="term" value="P:tRNA processing"/>
    <property type="evidence" value="ECO:0007669"/>
    <property type="project" value="InterPro"/>
</dbReference>
<dbReference type="RefSeq" id="WP_273010629.1">
    <property type="nucleotide sequence ID" value="NZ_DAINLL010000037.1"/>
</dbReference>
<dbReference type="SUPFAM" id="SSF52402">
    <property type="entry name" value="Adenine nucleotide alpha hydrolases-like"/>
    <property type="match status" value="1"/>
</dbReference>